<reference evidence="2 3" key="1">
    <citation type="journal article" date="2017" name="Curr. Biol.">
        <title>The Evolution of Venom by Co-option of Single-Copy Genes.</title>
        <authorList>
            <person name="Martinson E.O."/>
            <person name="Mrinalini"/>
            <person name="Kelkar Y.D."/>
            <person name="Chang C.H."/>
            <person name="Werren J.H."/>
        </authorList>
    </citation>
    <scope>NUCLEOTIDE SEQUENCE [LARGE SCALE GENOMIC DNA]</scope>
    <source>
        <strain evidence="2 3">Alberta</strain>
        <tissue evidence="2">Whole body</tissue>
    </source>
</reference>
<accession>A0A232ET89</accession>
<evidence type="ECO:0000313" key="3">
    <source>
        <dbReference type="Proteomes" id="UP000215335"/>
    </source>
</evidence>
<evidence type="ECO:0000256" key="1">
    <source>
        <dbReference type="SAM" id="MobiDB-lite"/>
    </source>
</evidence>
<comment type="caution">
    <text evidence="2">The sequence shown here is derived from an EMBL/GenBank/DDBJ whole genome shotgun (WGS) entry which is preliminary data.</text>
</comment>
<feature type="region of interest" description="Disordered" evidence="1">
    <location>
        <begin position="146"/>
        <end position="166"/>
    </location>
</feature>
<proteinExistence type="predicted"/>
<organism evidence="2 3">
    <name type="scientific">Trichomalopsis sarcophagae</name>
    <dbReference type="NCBI Taxonomy" id="543379"/>
    <lineage>
        <taxon>Eukaryota</taxon>
        <taxon>Metazoa</taxon>
        <taxon>Ecdysozoa</taxon>
        <taxon>Arthropoda</taxon>
        <taxon>Hexapoda</taxon>
        <taxon>Insecta</taxon>
        <taxon>Pterygota</taxon>
        <taxon>Neoptera</taxon>
        <taxon>Endopterygota</taxon>
        <taxon>Hymenoptera</taxon>
        <taxon>Apocrita</taxon>
        <taxon>Proctotrupomorpha</taxon>
        <taxon>Chalcidoidea</taxon>
        <taxon>Pteromalidae</taxon>
        <taxon>Pteromalinae</taxon>
        <taxon>Trichomalopsis</taxon>
    </lineage>
</organism>
<name>A0A232ET89_9HYME</name>
<keyword evidence="3" id="KW-1185">Reference proteome</keyword>
<sequence>MRFMVERFKDYFIDIEEILFNRHGKDHIKLSDIDDFDPKHLYNVTDDCTDKKQYANIRRNPERKLKTNMRNLVQGLPLKIKMMIVNQMTVVMMHRILKNKNPNFSNKIFKAARSEVKNIAKSVLTANTKRTIDEYKLQNFLKSRKKLNQKSGEKETKSQEFNVEDNSKKQNDDFVKKYNFNKVVEVVLNKLSCVPIETVKSFKSTETKNKLEVTLMTTLI</sequence>
<dbReference type="AlphaFoldDB" id="A0A232ET89"/>
<dbReference type="EMBL" id="NNAY01002312">
    <property type="protein sequence ID" value="OXU21564.1"/>
    <property type="molecule type" value="Genomic_DNA"/>
</dbReference>
<gene>
    <name evidence="2" type="ORF">TSAR_006929</name>
</gene>
<dbReference type="Proteomes" id="UP000215335">
    <property type="component" value="Unassembled WGS sequence"/>
</dbReference>
<protein>
    <submittedName>
        <fullName evidence="2">Uncharacterized protein</fullName>
    </submittedName>
</protein>
<evidence type="ECO:0000313" key="2">
    <source>
        <dbReference type="EMBL" id="OXU21564.1"/>
    </source>
</evidence>